<dbReference type="InterPro" id="IPR007345">
    <property type="entry name" value="Polysacch_pyruvyl_Trfase"/>
</dbReference>
<dbReference type="PANTHER" id="PTHR43685">
    <property type="entry name" value="GLYCOSYLTRANSFERASE"/>
    <property type="match status" value="1"/>
</dbReference>
<evidence type="ECO:0000313" key="3">
    <source>
        <dbReference type="EMBL" id="GGI69690.1"/>
    </source>
</evidence>
<dbReference type="Proteomes" id="UP000658754">
    <property type="component" value="Unassembled WGS sequence"/>
</dbReference>
<evidence type="ECO:0000313" key="4">
    <source>
        <dbReference type="Proteomes" id="UP000658754"/>
    </source>
</evidence>
<dbReference type="InterPro" id="IPR050834">
    <property type="entry name" value="Glycosyltransf_2"/>
</dbReference>
<evidence type="ECO:0000259" key="1">
    <source>
        <dbReference type="Pfam" id="PF00535"/>
    </source>
</evidence>
<protein>
    <recommendedName>
        <fullName evidence="5">Glycosyltransferase</fullName>
    </recommendedName>
</protein>
<dbReference type="RefSeq" id="WP_188727149.1">
    <property type="nucleotide sequence ID" value="NZ_BMKV01000001.1"/>
</dbReference>
<name>A0ABQ2C9C0_9MICC</name>
<gene>
    <name evidence="3" type="ORF">GCM10007175_02970</name>
</gene>
<dbReference type="CDD" id="cd00761">
    <property type="entry name" value="Glyco_tranf_GTA_type"/>
    <property type="match status" value="1"/>
</dbReference>
<dbReference type="Pfam" id="PF04230">
    <property type="entry name" value="PS_pyruv_trans"/>
    <property type="match status" value="1"/>
</dbReference>
<proteinExistence type="predicted"/>
<keyword evidence="4" id="KW-1185">Reference proteome</keyword>
<accession>A0ABQ2C9C0</accession>
<comment type="caution">
    <text evidence="3">The sequence shown here is derived from an EMBL/GenBank/DDBJ whole genome shotgun (WGS) entry which is preliminary data.</text>
</comment>
<feature type="domain" description="Glycosyltransferase 2-like" evidence="1">
    <location>
        <begin position="7"/>
        <end position="176"/>
    </location>
</feature>
<organism evidence="3 4">
    <name type="scientific">Pseudarthrobacter scleromae</name>
    <dbReference type="NCBI Taxonomy" id="158897"/>
    <lineage>
        <taxon>Bacteria</taxon>
        <taxon>Bacillati</taxon>
        <taxon>Actinomycetota</taxon>
        <taxon>Actinomycetes</taxon>
        <taxon>Micrococcales</taxon>
        <taxon>Micrococcaceae</taxon>
        <taxon>Pseudarthrobacter</taxon>
    </lineage>
</organism>
<dbReference type="SUPFAM" id="SSF53448">
    <property type="entry name" value="Nucleotide-diphospho-sugar transferases"/>
    <property type="match status" value="1"/>
</dbReference>
<dbReference type="InterPro" id="IPR001173">
    <property type="entry name" value="Glyco_trans_2-like"/>
</dbReference>
<dbReference type="EMBL" id="BMKV01000001">
    <property type="protein sequence ID" value="GGI69690.1"/>
    <property type="molecule type" value="Genomic_DNA"/>
</dbReference>
<dbReference type="Pfam" id="PF00535">
    <property type="entry name" value="Glycos_transf_2"/>
    <property type="match status" value="1"/>
</dbReference>
<evidence type="ECO:0000259" key="2">
    <source>
        <dbReference type="Pfam" id="PF04230"/>
    </source>
</evidence>
<sequence>MFSRVAVIIRTKDRGRLLGRALDSVLAQTYTDWLIVLVNDGGSRAQVDEALEPRIADIGDRLLRLDNQTSLGMEAASNLGIRAVDSEFIVVHDDDDEWAPEFLAITVAHLEQHPGDGGVSVETEIVYERLTAEGRDIEDRIIFEPDLREITLVDLLHYNRFVPISFLFRRSVYNELGGFDENLPVVGDWEFHLRFLVHHHIGLIKGRPLAFWNQRRSALSSEANSFIARTEEHQLFSLKIRDRLVREHAREFGLGPLLYQRELLAVETGRLHHRLEEISRQQSEGTEQLTRLVGDVEQIQRNVRAASQPLPLRALRSVRRRLRERGERQRSLDLHASRQHAVVHSPASLGKEQRVAVFGDVGQHEYHVGDEAMTHAAIAALRKRGYENFVVLTHDVGQTSGLYGLPAAPRPEVPWNPFERHQLLQEVKHLLDGGPATERAADVVRTFQDAFSGCSTLLLAGGGNLTSQYGGLLFERLAAIRVAHSMGLKVVVSGQTVGPVLTGPDRAEAAEALRLCNVVGSRERHTHDLLTSMDVESVLVLDDAAFLAQGVGLDASALPPSGYIAATFAPGSGAMPRNDYHRHMARLLDLAYEQLQLPILLLPHVSTFGAQDGDQECHAAIARLSTAPDVRVLDQRPAEETAALTANAELVISSRYHPVVFGLSAGVPVLPVAVDYYGEVRIGGALESWGLRRLLRSLRHLGDGDDAKWVNSVIGQRAGIREHLQHQGKTLNAFHEGWWDAVTAVLDAGSTPGPLTPLPLVDSNPSLILEQAESPEATRLNASNEIAIGNLAQHTEWLQGELNQVAARPDGLRGSIAGITSSGQKLLSGTPLQAAAERFRTRISR</sequence>
<dbReference type="InterPro" id="IPR029044">
    <property type="entry name" value="Nucleotide-diphossugar_trans"/>
</dbReference>
<reference evidence="4" key="1">
    <citation type="journal article" date="2019" name="Int. J. Syst. Evol. Microbiol.">
        <title>The Global Catalogue of Microorganisms (GCM) 10K type strain sequencing project: providing services to taxonomists for standard genome sequencing and annotation.</title>
        <authorList>
            <consortium name="The Broad Institute Genomics Platform"/>
            <consortium name="The Broad Institute Genome Sequencing Center for Infectious Disease"/>
            <person name="Wu L."/>
            <person name="Ma J."/>
        </authorList>
    </citation>
    <scope>NUCLEOTIDE SEQUENCE [LARGE SCALE GENOMIC DNA]</scope>
    <source>
        <strain evidence="4">CGMCC 1.3601</strain>
    </source>
</reference>
<dbReference type="Gene3D" id="3.90.550.10">
    <property type="entry name" value="Spore Coat Polysaccharide Biosynthesis Protein SpsA, Chain A"/>
    <property type="match status" value="1"/>
</dbReference>
<evidence type="ECO:0008006" key="5">
    <source>
        <dbReference type="Google" id="ProtNLM"/>
    </source>
</evidence>
<dbReference type="PANTHER" id="PTHR43685:SF11">
    <property type="entry name" value="GLYCOSYLTRANSFERASE TAGX-RELATED"/>
    <property type="match status" value="1"/>
</dbReference>
<feature type="domain" description="Polysaccharide pyruvyl transferase" evidence="2">
    <location>
        <begin position="368"/>
        <end position="676"/>
    </location>
</feature>